<dbReference type="Proteomes" id="UP001165160">
    <property type="component" value="Unassembled WGS sequence"/>
</dbReference>
<feature type="region of interest" description="Disordered" evidence="12">
    <location>
        <begin position="64"/>
        <end position="105"/>
    </location>
</feature>
<dbReference type="SMART" id="SM00015">
    <property type="entry name" value="IQ"/>
    <property type="match status" value="4"/>
</dbReference>
<feature type="region of interest" description="Disordered" evidence="12">
    <location>
        <begin position="217"/>
        <end position="255"/>
    </location>
</feature>
<keyword evidence="3" id="KW-0158">Chromosome</keyword>
<evidence type="ECO:0000256" key="1">
    <source>
        <dbReference type="ARBA" id="ARBA00004123"/>
    </source>
</evidence>
<dbReference type="GO" id="GO:0003697">
    <property type="term" value="F:single-stranded DNA binding"/>
    <property type="evidence" value="ECO:0007669"/>
    <property type="project" value="TreeGrafter"/>
</dbReference>
<feature type="compositionally biased region" description="Low complexity" evidence="12">
    <location>
        <begin position="238"/>
        <end position="253"/>
    </location>
</feature>
<dbReference type="GO" id="GO:0005634">
    <property type="term" value="C:nucleus"/>
    <property type="evidence" value="ECO:0007669"/>
    <property type="project" value="UniProtKB-SubCell"/>
</dbReference>
<evidence type="ECO:0000256" key="5">
    <source>
        <dbReference type="ARBA" id="ARBA00022763"/>
    </source>
</evidence>
<protein>
    <submittedName>
        <fullName evidence="13">Uncharacterized protein</fullName>
    </submittedName>
</protein>
<dbReference type="AlphaFoldDB" id="A0A9W7CEM5"/>
<dbReference type="GO" id="GO:0005524">
    <property type="term" value="F:ATP binding"/>
    <property type="evidence" value="ECO:0007669"/>
    <property type="project" value="UniProtKB-KW"/>
</dbReference>
<keyword evidence="6" id="KW-0067">ATP-binding</keyword>
<feature type="region of interest" description="Disordered" evidence="12">
    <location>
        <begin position="463"/>
        <end position="484"/>
    </location>
</feature>
<comment type="subcellular location">
    <subcellularLocation>
        <location evidence="2">Chromosome</location>
    </subcellularLocation>
    <subcellularLocation>
        <location evidence="1">Nucleus</location>
    </subcellularLocation>
</comment>
<evidence type="ECO:0000313" key="14">
    <source>
        <dbReference type="Proteomes" id="UP001165160"/>
    </source>
</evidence>
<feature type="compositionally biased region" description="Low complexity" evidence="12">
    <location>
        <begin position="15"/>
        <end position="27"/>
    </location>
</feature>
<dbReference type="PANTHER" id="PTHR19306">
    <property type="entry name" value="STRUCTURAL MAINTENANCE OF CHROMOSOMES 5,6 SMC5, SMC6"/>
    <property type="match status" value="1"/>
</dbReference>
<dbReference type="InterPro" id="IPR000048">
    <property type="entry name" value="IQ_motif_EF-hand-BS"/>
</dbReference>
<feature type="coiled-coil region" evidence="11">
    <location>
        <begin position="599"/>
        <end position="633"/>
    </location>
</feature>
<feature type="region of interest" description="Disordered" evidence="12">
    <location>
        <begin position="137"/>
        <end position="176"/>
    </location>
</feature>
<evidence type="ECO:0000256" key="4">
    <source>
        <dbReference type="ARBA" id="ARBA00022741"/>
    </source>
</evidence>
<dbReference type="GO" id="GO:0035861">
    <property type="term" value="C:site of double-strand break"/>
    <property type="evidence" value="ECO:0007669"/>
    <property type="project" value="TreeGrafter"/>
</dbReference>
<keyword evidence="9" id="KW-0234">DNA repair</keyword>
<evidence type="ECO:0000256" key="12">
    <source>
        <dbReference type="SAM" id="MobiDB-lite"/>
    </source>
</evidence>
<feature type="compositionally biased region" description="Polar residues" evidence="12">
    <location>
        <begin position="1"/>
        <end position="10"/>
    </location>
</feature>
<feature type="region of interest" description="Disordered" evidence="12">
    <location>
        <begin position="1"/>
        <end position="50"/>
    </location>
</feature>
<feature type="region of interest" description="Disordered" evidence="12">
    <location>
        <begin position="959"/>
        <end position="996"/>
    </location>
</feature>
<dbReference type="GO" id="GO:0003684">
    <property type="term" value="F:damaged DNA binding"/>
    <property type="evidence" value="ECO:0007669"/>
    <property type="project" value="TreeGrafter"/>
</dbReference>
<name>A0A9W7CEM5_9STRA</name>
<dbReference type="EMBL" id="BRXX01000382">
    <property type="protein sequence ID" value="GMI08537.1"/>
    <property type="molecule type" value="Genomic_DNA"/>
</dbReference>
<evidence type="ECO:0000256" key="8">
    <source>
        <dbReference type="ARBA" id="ARBA00023172"/>
    </source>
</evidence>
<feature type="compositionally biased region" description="Basic and acidic residues" evidence="12">
    <location>
        <begin position="959"/>
        <end position="984"/>
    </location>
</feature>
<keyword evidence="8" id="KW-0233">DNA recombination</keyword>
<proteinExistence type="predicted"/>
<evidence type="ECO:0000256" key="3">
    <source>
        <dbReference type="ARBA" id="ARBA00022454"/>
    </source>
</evidence>
<sequence length="1241" mass="142659">MVKFNTTAHSHVQLDGPPVSSDDPPGSITFKTSSQRGTFHGTYNKDRARDQKVKDLLREIERESALKHAASQKSGKSAGANARLVQKQIDKKRRREKALEKKDKREGWAGNFGFGARLPEYKAEEDRYCPLAQARKFNRTTQKTDPETGAQLSPPRGVTMFKGTRGAHFNDPNPTPAILASATMGLSGGFDEYASYSSPKNPEIVFSKTEPLPAIQQGAQGSNAQSSSTDPQSPPKSPQQSSPQTSPTSNPAPDVTISFQSAYENEDALEIVKLILSREKLVASLKSIIEGSEAELAVLRASGHEDKAKFPREAFDTELSDIRTATIKIVEMIRVWKQKQPEPKSATYMFRGQPYFPHLTFELDFLSDNRRVMENLEFEGKEKLSSSNMNPFICPVPLAVAEEETVKWADEEAFHFCKTRILGEDTDILHVKELSMFLKSEVYDFAEDKFSAIWAEQAAAPVDPFDTRPDSSQNSPDSTKTSPKKLPFFTTAEFKYATYLPRRNVVGDLEGLTEVELAQSLERVGTGKRFDAKSQQWIEDKKIDMASTRRGTFFGTMSRERADKPENKLRRITETVAMLAAREKLTKVKLELEQCISGGKKEDEDVNMLKEELEKLREKADKARDYHDKVLAQGKVEKARKLKVKWSYWYEEQDELAREIKKRLATQFHRKEVLSRCVRNIDRLNDEYLTERNKAIAELKRKAAALERKKAKVIVVIQRWARGMIYRARIYPIIMMKIEAATKMANAQRRKKARLEVERRRKEHYEKTLAATKLQCKVRKKAAGKKVEAIKVEKKEQGNAALILQQKARSRMAVKKVEQKKQQKQENEASVMMQKQFRSSLAIKEAERRRRRKVENASVTVIQCAIRIFLAFKKVARKRAEIKEAKRLAKLKRVEEERLRLERLEAERLNKLRIEAERREAERNEKERVEKERLKEEKRLAEVEAEKQKILEAERLAKEKAEKEHEEAKARQKAREEERQRKLQEMNSSKGSMRFASKSLDLSHQDIEIEEGNAELDELSLASKILPGSIDSLSLMSEEESIHLLNEWADQELGEEKKDADGNVLLPSSFFSPMNDSEENEKDEQWEKRPMTAGKAHYDGLRGTIHAVIKEISVVKAMHLAPATPSNVSEVISSFNKDLGSKKAEAYKWLAHHGYQAKLHQSLVTEAREYVLRQQREKFRDLRLRQVEEVAWLTHQAKRYQAHEWLMQKVEENDKVMEEDYKLKRDAVQKELVMLAHRWMY</sequence>
<evidence type="ECO:0000256" key="2">
    <source>
        <dbReference type="ARBA" id="ARBA00004286"/>
    </source>
</evidence>
<evidence type="ECO:0000256" key="7">
    <source>
        <dbReference type="ARBA" id="ARBA00023054"/>
    </source>
</evidence>
<accession>A0A9W7CEM5</accession>
<keyword evidence="7 11" id="KW-0175">Coiled coil</keyword>
<feature type="compositionally biased region" description="Low complexity" evidence="12">
    <location>
        <begin position="217"/>
        <end position="231"/>
    </location>
</feature>
<organism evidence="13 14">
    <name type="scientific">Triparma verrucosa</name>
    <dbReference type="NCBI Taxonomy" id="1606542"/>
    <lineage>
        <taxon>Eukaryota</taxon>
        <taxon>Sar</taxon>
        <taxon>Stramenopiles</taxon>
        <taxon>Ochrophyta</taxon>
        <taxon>Bolidophyceae</taxon>
        <taxon>Parmales</taxon>
        <taxon>Triparmaceae</taxon>
        <taxon>Triparma</taxon>
    </lineage>
</organism>
<feature type="compositionally biased region" description="Polar residues" evidence="12">
    <location>
        <begin position="470"/>
        <end position="481"/>
    </location>
</feature>
<feature type="region of interest" description="Disordered" evidence="12">
    <location>
        <begin position="1067"/>
        <end position="1089"/>
    </location>
</feature>
<keyword evidence="5" id="KW-0227">DNA damage</keyword>
<evidence type="ECO:0000256" key="11">
    <source>
        <dbReference type="SAM" id="Coils"/>
    </source>
</evidence>
<reference evidence="14" key="1">
    <citation type="journal article" date="2023" name="Commun. Biol.">
        <title>Genome analysis of Parmales, the sister group of diatoms, reveals the evolutionary specialization of diatoms from phago-mixotrophs to photoautotrophs.</title>
        <authorList>
            <person name="Ban H."/>
            <person name="Sato S."/>
            <person name="Yoshikawa S."/>
            <person name="Yamada K."/>
            <person name="Nakamura Y."/>
            <person name="Ichinomiya M."/>
            <person name="Sato N."/>
            <person name="Blanc-Mathieu R."/>
            <person name="Endo H."/>
            <person name="Kuwata A."/>
            <person name="Ogata H."/>
        </authorList>
    </citation>
    <scope>NUCLEOTIDE SEQUENCE [LARGE SCALE GENOMIC DNA]</scope>
    <source>
        <strain evidence="14">NIES 3699</strain>
    </source>
</reference>
<evidence type="ECO:0000256" key="9">
    <source>
        <dbReference type="ARBA" id="ARBA00023204"/>
    </source>
</evidence>
<dbReference type="GO" id="GO:0030915">
    <property type="term" value="C:Smc5-Smc6 complex"/>
    <property type="evidence" value="ECO:0007669"/>
    <property type="project" value="TreeGrafter"/>
</dbReference>
<keyword evidence="10" id="KW-0539">Nucleus</keyword>
<dbReference type="GO" id="GO:0000724">
    <property type="term" value="P:double-strand break repair via homologous recombination"/>
    <property type="evidence" value="ECO:0007669"/>
    <property type="project" value="TreeGrafter"/>
</dbReference>
<dbReference type="PANTHER" id="PTHR19306:SF6">
    <property type="entry name" value="STRUCTURAL MAINTENANCE OF CHROMOSOMES PROTEIN 6"/>
    <property type="match status" value="1"/>
</dbReference>
<feature type="coiled-coil region" evidence="11">
    <location>
        <begin position="689"/>
        <end position="775"/>
    </location>
</feature>
<gene>
    <name evidence="13" type="ORF">TrVE_jg6706</name>
</gene>
<comment type="caution">
    <text evidence="13">The sequence shown here is derived from an EMBL/GenBank/DDBJ whole genome shotgun (WGS) entry which is preliminary data.</text>
</comment>
<evidence type="ECO:0000256" key="10">
    <source>
        <dbReference type="ARBA" id="ARBA00023242"/>
    </source>
</evidence>
<evidence type="ECO:0000313" key="13">
    <source>
        <dbReference type="EMBL" id="GMI08537.1"/>
    </source>
</evidence>
<feature type="compositionally biased region" description="Low complexity" evidence="12">
    <location>
        <begin position="67"/>
        <end position="82"/>
    </location>
</feature>
<evidence type="ECO:0000256" key="6">
    <source>
        <dbReference type="ARBA" id="ARBA00022840"/>
    </source>
</evidence>
<keyword evidence="4" id="KW-0547">Nucleotide-binding</keyword>
<keyword evidence="14" id="KW-1185">Reference proteome</keyword>